<reference evidence="3 4" key="1">
    <citation type="submission" date="2020-04" db="EMBL/GenBank/DDBJ databases">
        <authorList>
            <person name="Laetsch R D."/>
            <person name="Stevens L."/>
            <person name="Kumar S."/>
            <person name="Blaxter L. M."/>
        </authorList>
    </citation>
    <scope>NUCLEOTIDE SEQUENCE [LARGE SCALE GENOMIC DNA]</scope>
</reference>
<feature type="region of interest" description="Disordered" evidence="1">
    <location>
        <begin position="1"/>
        <end position="93"/>
    </location>
</feature>
<evidence type="ECO:0000256" key="2">
    <source>
        <dbReference type="SAM" id="Phobius"/>
    </source>
</evidence>
<sequence length="199" mass="22887">MKTKKHQTDENQYEGLEPVSRIPPKPPAPLREGDDVNLDTESLLKPDAETPAWSRDTEKEPDTLSGTLDGEEEMERVELMRRRRQRDRSPPNRRGLDVTTIWCMCSAFFMFIAILALFALGYSFLMHIGKVPNIFADSNNEWVALIFLLAYTMFQLDAITNDSGIFFNIFNSGILFNIFVIVANNNHSINIRIFFNEHI</sequence>
<evidence type="ECO:0000256" key="1">
    <source>
        <dbReference type="SAM" id="MobiDB-lite"/>
    </source>
</evidence>
<feature type="transmembrane region" description="Helical" evidence="2">
    <location>
        <begin position="99"/>
        <end position="122"/>
    </location>
</feature>
<evidence type="ECO:0000313" key="4">
    <source>
        <dbReference type="Proteomes" id="UP000494206"/>
    </source>
</evidence>
<proteinExistence type="predicted"/>
<dbReference type="AlphaFoldDB" id="A0A8S1EUD8"/>
<keyword evidence="2" id="KW-1133">Transmembrane helix</keyword>
<keyword evidence="2" id="KW-0472">Membrane</keyword>
<gene>
    <name evidence="3" type="ORF">CBOVIS_LOCUS7235</name>
</gene>
<name>A0A8S1EUD8_9PELO</name>
<dbReference type="EMBL" id="CADEPM010000004">
    <property type="protein sequence ID" value="CAB3404981.1"/>
    <property type="molecule type" value="Genomic_DNA"/>
</dbReference>
<dbReference type="Proteomes" id="UP000494206">
    <property type="component" value="Unassembled WGS sequence"/>
</dbReference>
<accession>A0A8S1EUD8</accession>
<keyword evidence="4" id="KW-1185">Reference proteome</keyword>
<protein>
    <submittedName>
        <fullName evidence="3">Uncharacterized protein</fullName>
    </submittedName>
</protein>
<organism evidence="3 4">
    <name type="scientific">Caenorhabditis bovis</name>
    <dbReference type="NCBI Taxonomy" id="2654633"/>
    <lineage>
        <taxon>Eukaryota</taxon>
        <taxon>Metazoa</taxon>
        <taxon>Ecdysozoa</taxon>
        <taxon>Nematoda</taxon>
        <taxon>Chromadorea</taxon>
        <taxon>Rhabditida</taxon>
        <taxon>Rhabditina</taxon>
        <taxon>Rhabditomorpha</taxon>
        <taxon>Rhabditoidea</taxon>
        <taxon>Rhabditidae</taxon>
        <taxon>Peloderinae</taxon>
        <taxon>Caenorhabditis</taxon>
    </lineage>
</organism>
<comment type="caution">
    <text evidence="3">The sequence shown here is derived from an EMBL/GenBank/DDBJ whole genome shotgun (WGS) entry which is preliminary data.</text>
</comment>
<feature type="transmembrane region" description="Helical" evidence="2">
    <location>
        <begin position="165"/>
        <end position="183"/>
    </location>
</feature>
<keyword evidence="2" id="KW-0812">Transmembrane</keyword>
<evidence type="ECO:0000313" key="3">
    <source>
        <dbReference type="EMBL" id="CAB3404981.1"/>
    </source>
</evidence>